<proteinExistence type="predicted"/>
<keyword evidence="3" id="KW-1185">Reference proteome</keyword>
<evidence type="ECO:0000313" key="2">
    <source>
        <dbReference type="EMBL" id="BBY11705.1"/>
    </source>
</evidence>
<protein>
    <submittedName>
        <fullName evidence="2">Uncharacterized protein</fullName>
    </submittedName>
</protein>
<reference evidence="2 3" key="1">
    <citation type="journal article" date="2019" name="Emerg. Microbes Infect.">
        <title>Comprehensive subspecies identification of 175 nontuberculous mycobacteria species based on 7547 genomic profiles.</title>
        <authorList>
            <person name="Matsumoto Y."/>
            <person name="Kinjo T."/>
            <person name="Motooka D."/>
            <person name="Nabeya D."/>
            <person name="Jung N."/>
            <person name="Uechi K."/>
            <person name="Horii T."/>
            <person name="Iida T."/>
            <person name="Fujita J."/>
            <person name="Nakamura S."/>
        </authorList>
    </citation>
    <scope>NUCLEOTIDE SEQUENCE [LARGE SCALE GENOMIC DNA]</scope>
    <source>
        <strain evidence="2 3">JCM 17324</strain>
    </source>
</reference>
<name>A0ABM7JCP9_9MYCO</name>
<feature type="region of interest" description="Disordered" evidence="1">
    <location>
        <begin position="49"/>
        <end position="70"/>
    </location>
</feature>
<gene>
    <name evidence="2" type="ORF">MMARJ_24450</name>
</gene>
<accession>A0ABM7JCP9</accession>
<evidence type="ECO:0000313" key="3">
    <source>
        <dbReference type="Proteomes" id="UP000466831"/>
    </source>
</evidence>
<sequence>MTSSTRRSAASAKVAACRIRADMTVAGSGVGALLGCPVYGRGVAWRRRDGSREDGRHGATARGTSWVFGS</sequence>
<evidence type="ECO:0000256" key="1">
    <source>
        <dbReference type="SAM" id="MobiDB-lite"/>
    </source>
</evidence>
<dbReference type="Proteomes" id="UP000466831">
    <property type="component" value="Chromosome"/>
</dbReference>
<organism evidence="2 3">
    <name type="scientific">Mycobacterium marseillense</name>
    <dbReference type="NCBI Taxonomy" id="701042"/>
    <lineage>
        <taxon>Bacteria</taxon>
        <taxon>Bacillati</taxon>
        <taxon>Actinomycetota</taxon>
        <taxon>Actinomycetes</taxon>
        <taxon>Mycobacteriales</taxon>
        <taxon>Mycobacteriaceae</taxon>
        <taxon>Mycobacterium</taxon>
        <taxon>Mycobacterium avium complex (MAC)</taxon>
    </lineage>
</organism>
<dbReference type="EMBL" id="AP022584">
    <property type="protein sequence ID" value="BBY11705.1"/>
    <property type="molecule type" value="Genomic_DNA"/>
</dbReference>